<evidence type="ECO:0000256" key="4">
    <source>
        <dbReference type="SAM" id="Phobius"/>
    </source>
</evidence>
<keyword evidence="4" id="KW-1133">Transmembrane helix</keyword>
<feature type="signal peptide" evidence="5">
    <location>
        <begin position="1"/>
        <end position="19"/>
    </location>
</feature>
<sequence length="341" mass="38667">MRQILWTISILLLSTSSQATRIVREHRCVSPASEDMCILQEVFYNRSTTDNVFPQNHTHVQIGSDFTRTFQSLVRILDGQLFRELGEPKALELTYVKLDTLEIPRKLVLGNFAFNLLKEFWLEPGEMAPALSYLDLSRNDLTNLTNISSLVNLESLYLVNNEIKHVEPNTFAGLTKLKMLNLNHNDIEVIHGADLPASLIWLRIAGNKIKSLNAGEMNLPLLQYLDISDNHLTSLNGAELIMAKPNLLEVLLGGNRFDLATVQKVTDLFKRHNVSYTLVEENETREHMYCDHRSKLVNGVCVQRDQIPNSWLKNTGLSVLTVLVAALFGLVVRWVFLAMSK</sequence>
<name>A0A1Q3FQX8_CULTA</name>
<dbReference type="SMART" id="SM00365">
    <property type="entry name" value="LRR_SD22"/>
    <property type="match status" value="4"/>
</dbReference>
<dbReference type="Pfam" id="PF13855">
    <property type="entry name" value="LRR_8"/>
    <property type="match status" value="1"/>
</dbReference>
<reference evidence="6" key="1">
    <citation type="submission" date="2017-01" db="EMBL/GenBank/DDBJ databases">
        <title>A deep insight into the sialotranscriptome of adult male and female Cluex tarsalis mosquitoes.</title>
        <authorList>
            <person name="Ribeiro J.M."/>
            <person name="Moreira F."/>
            <person name="Bernard K.A."/>
            <person name="Calvo E."/>
        </authorList>
    </citation>
    <scope>NUCLEOTIDE SEQUENCE</scope>
    <source>
        <strain evidence="6">Kern County</strain>
        <tissue evidence="6">Salivary glands</tissue>
    </source>
</reference>
<feature type="chain" id="PRO_5010322786" evidence="5">
    <location>
        <begin position="20"/>
        <end position="341"/>
    </location>
</feature>
<evidence type="ECO:0000256" key="2">
    <source>
        <dbReference type="ARBA" id="ARBA00022729"/>
    </source>
</evidence>
<feature type="transmembrane region" description="Helical" evidence="4">
    <location>
        <begin position="316"/>
        <end position="336"/>
    </location>
</feature>
<evidence type="ECO:0000256" key="3">
    <source>
        <dbReference type="ARBA" id="ARBA00022737"/>
    </source>
</evidence>
<evidence type="ECO:0000256" key="5">
    <source>
        <dbReference type="SAM" id="SignalP"/>
    </source>
</evidence>
<keyword evidence="1" id="KW-0433">Leucine-rich repeat</keyword>
<protein>
    <submittedName>
        <fullName evidence="6">Putative leucine-rich repeat protein</fullName>
    </submittedName>
</protein>
<accession>A0A1Q3FQX8</accession>
<dbReference type="SUPFAM" id="SSF52075">
    <property type="entry name" value="Outer arm dynein light chain 1"/>
    <property type="match status" value="1"/>
</dbReference>
<dbReference type="PROSITE" id="PS51450">
    <property type="entry name" value="LRR"/>
    <property type="match status" value="2"/>
</dbReference>
<evidence type="ECO:0000313" key="6">
    <source>
        <dbReference type="EMBL" id="JAV29969.1"/>
    </source>
</evidence>
<dbReference type="InterPro" id="IPR003591">
    <property type="entry name" value="Leu-rich_rpt_typical-subtyp"/>
</dbReference>
<dbReference type="InterPro" id="IPR032675">
    <property type="entry name" value="LRR_dom_sf"/>
</dbReference>
<keyword evidence="2 5" id="KW-0732">Signal</keyword>
<dbReference type="PANTHER" id="PTHR24373">
    <property type="entry name" value="SLIT RELATED LEUCINE-RICH REPEAT NEURONAL PROTEIN"/>
    <property type="match status" value="1"/>
</dbReference>
<proteinExistence type="predicted"/>
<keyword evidence="4" id="KW-0812">Transmembrane</keyword>
<dbReference type="InterPro" id="IPR001611">
    <property type="entry name" value="Leu-rich_rpt"/>
</dbReference>
<dbReference type="PANTHER" id="PTHR24373:SF275">
    <property type="entry name" value="TIR DOMAIN-CONTAINING PROTEIN"/>
    <property type="match status" value="1"/>
</dbReference>
<dbReference type="PRINTS" id="PR00019">
    <property type="entry name" value="LEURICHRPT"/>
</dbReference>
<dbReference type="AlphaFoldDB" id="A0A1Q3FQX8"/>
<dbReference type="Gene3D" id="3.80.10.10">
    <property type="entry name" value="Ribonuclease Inhibitor"/>
    <property type="match status" value="1"/>
</dbReference>
<dbReference type="InterPro" id="IPR050328">
    <property type="entry name" value="Dev_Immune_Receptor"/>
</dbReference>
<dbReference type="SMART" id="SM00369">
    <property type="entry name" value="LRR_TYP"/>
    <property type="match status" value="3"/>
</dbReference>
<keyword evidence="3" id="KW-0677">Repeat</keyword>
<keyword evidence="4" id="KW-0472">Membrane</keyword>
<evidence type="ECO:0000256" key="1">
    <source>
        <dbReference type="ARBA" id="ARBA00022614"/>
    </source>
</evidence>
<organism evidence="6">
    <name type="scientific">Culex tarsalis</name>
    <name type="common">Encephalitis mosquito</name>
    <dbReference type="NCBI Taxonomy" id="7177"/>
    <lineage>
        <taxon>Eukaryota</taxon>
        <taxon>Metazoa</taxon>
        <taxon>Ecdysozoa</taxon>
        <taxon>Arthropoda</taxon>
        <taxon>Hexapoda</taxon>
        <taxon>Insecta</taxon>
        <taxon>Pterygota</taxon>
        <taxon>Neoptera</taxon>
        <taxon>Endopterygota</taxon>
        <taxon>Diptera</taxon>
        <taxon>Nematocera</taxon>
        <taxon>Culicoidea</taxon>
        <taxon>Culicidae</taxon>
        <taxon>Culicinae</taxon>
        <taxon>Culicini</taxon>
        <taxon>Culex</taxon>
        <taxon>Culex</taxon>
    </lineage>
</organism>
<dbReference type="EMBL" id="GFDL01005076">
    <property type="protein sequence ID" value="JAV29969.1"/>
    <property type="molecule type" value="Transcribed_RNA"/>
</dbReference>